<sequence>MGTVHIMAAKPADQRFVPGEGIVKFFTTMPAIRAKNIDIQFSFGDINTDEVEFIFHSETNLANTGYR</sequence>
<accession>A0A7H4P032</accession>
<protein>
    <submittedName>
        <fullName evidence="1">Uncharacterized protein</fullName>
    </submittedName>
</protein>
<dbReference type="AlphaFoldDB" id="A0A7H4P032"/>
<evidence type="ECO:0000313" key="2">
    <source>
        <dbReference type="Proteomes" id="UP000254571"/>
    </source>
</evidence>
<proteinExistence type="predicted"/>
<organism evidence="1 2">
    <name type="scientific">Klebsiella grimontii</name>
    <dbReference type="NCBI Taxonomy" id="2058152"/>
    <lineage>
        <taxon>Bacteria</taxon>
        <taxon>Pseudomonadati</taxon>
        <taxon>Pseudomonadota</taxon>
        <taxon>Gammaproteobacteria</taxon>
        <taxon>Enterobacterales</taxon>
        <taxon>Enterobacteriaceae</taxon>
        <taxon>Klebsiella/Raoultella group</taxon>
        <taxon>Klebsiella</taxon>
    </lineage>
</organism>
<dbReference type="EMBL" id="UGMX01000002">
    <property type="protein sequence ID" value="STW05797.1"/>
    <property type="molecule type" value="Genomic_DNA"/>
</dbReference>
<reference evidence="1 2" key="1">
    <citation type="submission" date="2018-06" db="EMBL/GenBank/DDBJ databases">
        <authorList>
            <consortium name="Pathogen Informatics"/>
            <person name="Doyle S."/>
        </authorList>
    </citation>
    <scope>NUCLEOTIDE SEQUENCE [LARGE SCALE GENOMIC DNA]</scope>
    <source>
        <strain evidence="1 2">NCTC9149</strain>
    </source>
</reference>
<name>A0A7H4P032_9ENTR</name>
<evidence type="ECO:0000313" key="1">
    <source>
        <dbReference type="EMBL" id="STW05797.1"/>
    </source>
</evidence>
<comment type="caution">
    <text evidence="1">The sequence shown here is derived from an EMBL/GenBank/DDBJ whole genome shotgun (WGS) entry which is preliminary data.</text>
</comment>
<dbReference type="Proteomes" id="UP000254571">
    <property type="component" value="Unassembled WGS sequence"/>
</dbReference>
<gene>
    <name evidence="1" type="ORF">NCTC9149_02193</name>
</gene>